<proteinExistence type="predicted"/>
<sequence>MPKCFFWLLISGISITLACNKEDEVLYAEDVPLAMVNHHYTELPDYTTDIGEINISAMANGNYNGMAVPSFIRSISKPNDGYCHPDVQYFPEGYKGYKYWMVFTPYFGSVGTAQHSKRFENPTVVVSNDGMNWTEPAGIKNPLALTPSIQESFLENKKEHKQGFWSDVDWLFTDNTFYLYYRGSFITAQALKKRGAKSQNNNEKLKQSAQRTIVRQTSTDGVHWTPLEVVYSSNPPYTPKNDHLLSPSFIKAGNTFCSYEVELNRGGKVFSGAEPSYVIQRTSTDGLNFSLFKKSKIVNFINTPWKDINPRYAPWHLQATYIDGFYFLCLATGDVGKYTADALFLAYSKDGVNFAVLPRAMVTQNVYRSAVFPMMSDDKTIDFGAVIGYKTGQFKYREFSLKKSELNSTLNIK</sequence>
<organism evidence="1 2">
    <name type="scientific">Niabella pedocola</name>
    <dbReference type="NCBI Taxonomy" id="1752077"/>
    <lineage>
        <taxon>Bacteria</taxon>
        <taxon>Pseudomonadati</taxon>
        <taxon>Bacteroidota</taxon>
        <taxon>Chitinophagia</taxon>
        <taxon>Chitinophagales</taxon>
        <taxon>Chitinophagaceae</taxon>
        <taxon>Niabella</taxon>
    </lineage>
</organism>
<name>A0ABS8PMJ3_9BACT</name>
<dbReference type="EMBL" id="JAJNEC010000004">
    <property type="protein sequence ID" value="MCD2422324.1"/>
    <property type="molecule type" value="Genomic_DNA"/>
</dbReference>
<keyword evidence="2" id="KW-1185">Reference proteome</keyword>
<comment type="caution">
    <text evidence="1">The sequence shown here is derived from an EMBL/GenBank/DDBJ whole genome shotgun (WGS) entry which is preliminary data.</text>
</comment>
<evidence type="ECO:0000313" key="1">
    <source>
        <dbReference type="EMBL" id="MCD2422324.1"/>
    </source>
</evidence>
<dbReference type="PROSITE" id="PS51257">
    <property type="entry name" value="PROKAR_LIPOPROTEIN"/>
    <property type="match status" value="1"/>
</dbReference>
<evidence type="ECO:0000313" key="2">
    <source>
        <dbReference type="Proteomes" id="UP001199816"/>
    </source>
</evidence>
<dbReference type="RefSeq" id="WP_231003227.1">
    <property type="nucleotide sequence ID" value="NZ_JAJNEC010000004.1"/>
</dbReference>
<dbReference type="InterPro" id="IPR023296">
    <property type="entry name" value="Glyco_hydro_beta-prop_sf"/>
</dbReference>
<gene>
    <name evidence="1" type="ORF">LQ567_06085</name>
</gene>
<protein>
    <recommendedName>
        <fullName evidence="3">Glycosyl hydrolase family 32 N-terminal domain-containing protein</fullName>
    </recommendedName>
</protein>
<reference evidence="1 2" key="1">
    <citation type="submission" date="2021-11" db="EMBL/GenBank/DDBJ databases">
        <title>Genomic of Niabella pedocola.</title>
        <authorList>
            <person name="Wu T."/>
        </authorList>
    </citation>
    <scope>NUCLEOTIDE SEQUENCE [LARGE SCALE GENOMIC DNA]</scope>
    <source>
        <strain evidence="1 2">JCM 31011</strain>
    </source>
</reference>
<accession>A0ABS8PMJ3</accession>
<dbReference type="SUPFAM" id="SSF75005">
    <property type="entry name" value="Arabinanase/levansucrase/invertase"/>
    <property type="match status" value="1"/>
</dbReference>
<dbReference type="Proteomes" id="UP001199816">
    <property type="component" value="Unassembled WGS sequence"/>
</dbReference>
<evidence type="ECO:0008006" key="3">
    <source>
        <dbReference type="Google" id="ProtNLM"/>
    </source>
</evidence>
<dbReference type="Gene3D" id="2.115.10.20">
    <property type="entry name" value="Glycosyl hydrolase domain, family 43"/>
    <property type="match status" value="1"/>
</dbReference>